<feature type="signal peptide" evidence="1">
    <location>
        <begin position="1"/>
        <end position="22"/>
    </location>
</feature>
<accession>A0ABS1L015</accession>
<proteinExistence type="predicted"/>
<comment type="caution">
    <text evidence="2">The sequence shown here is derived from an EMBL/GenBank/DDBJ whole genome shotgun (WGS) entry which is preliminary data.</text>
</comment>
<keyword evidence="1" id="KW-0732">Signal</keyword>
<organism evidence="2 3">
    <name type="scientific">Chryseolinea lacunae</name>
    <dbReference type="NCBI Taxonomy" id="2801331"/>
    <lineage>
        <taxon>Bacteria</taxon>
        <taxon>Pseudomonadati</taxon>
        <taxon>Bacteroidota</taxon>
        <taxon>Cytophagia</taxon>
        <taxon>Cytophagales</taxon>
        <taxon>Fulvivirgaceae</taxon>
        <taxon>Chryseolinea</taxon>
    </lineage>
</organism>
<dbReference type="Proteomes" id="UP000613030">
    <property type="component" value="Unassembled WGS sequence"/>
</dbReference>
<protein>
    <recommendedName>
        <fullName evidence="4">Secretion system C-terminal sorting domain-containing protein</fullName>
    </recommendedName>
</protein>
<evidence type="ECO:0000313" key="3">
    <source>
        <dbReference type="Proteomes" id="UP000613030"/>
    </source>
</evidence>
<name>A0ABS1L015_9BACT</name>
<reference evidence="2 3" key="1">
    <citation type="submission" date="2021-01" db="EMBL/GenBank/DDBJ databases">
        <title>Chryseolinea sp. Jin1 Genome sequencing and assembly.</title>
        <authorList>
            <person name="Kim I."/>
        </authorList>
    </citation>
    <scope>NUCLEOTIDE SEQUENCE [LARGE SCALE GENOMIC DNA]</scope>
    <source>
        <strain evidence="2 3">Jin1</strain>
    </source>
</reference>
<feature type="chain" id="PRO_5046030732" description="Secretion system C-terminal sorting domain-containing protein" evidence="1">
    <location>
        <begin position="23"/>
        <end position="1776"/>
    </location>
</feature>
<evidence type="ECO:0008006" key="4">
    <source>
        <dbReference type="Google" id="ProtNLM"/>
    </source>
</evidence>
<dbReference type="EMBL" id="JAERRB010000014">
    <property type="protein sequence ID" value="MBL0745053.1"/>
    <property type="molecule type" value="Genomic_DNA"/>
</dbReference>
<sequence>MYKFYRLALFIGLFLAAQSTLAQRHWIATTTGNWNDPNNWSTTATGPGGSTPPTSTDAVFFNGVGGRNGNCVVNVVPTINGLSITGYTGTIDLSGNTLTTNGPNTFTTGTVSNTGAAASLALNSTGLSRFNGTLFGAAVTGSSAQLQLSGSTFNNTVTLTKTGGTNDSGDGGNAFNGAVTLTNAGTAQLWLGVINPDAFNNTLTINSNSASAILLARNAAGTLFNNDITINYNNTGAVIFGNNGGTSTLANTRTITVASYGASGCGNLQLGNFTQAGTTTQNITLAGNETAILTLGPASTFNGPITTSSPVHRFNTSTFNNSGNFTQTSSTTTGNSVGGNLFVGTFTMTNTGDADFVLGNSGTGDTWNGAATFNGLGGGRIRIGESTTGNVFNGNATINSSGAVDNVNRIQISRLSGSVTTFFGTTTLNNNGNSSDIHVSLDPNTLTTFNGPLILNSGTSATGEFEIARDGNVVINGNVQVNSTCGDNIRMTAGSGTVVFGNGTITVGPSGFSQGRLTFQNFTQTGTAATNLTLTGTAILALGPMATFNSNVTGIAPRLILDGSTYAGTTYLEKTGITTDNSVGNNTFNGPTTLVNSNPGTAALRSGVSALDTFNGDLTLRNTGAGSIQLAYQVAGTLFNGNIVVNSTFGTGIWFGDNGGTSTLAANKTITVGSSGFSRGDLRLEQFRQTGATPQSLTLTSLANLVIGPASQFDGNVNFVAPQLTSRQTTYNGTAYLEKNGATGSTSVGGNIFNSTTTLVNSGSSTFEFGDTLPETFNGDLTVNNTGTYRIQIGISSANNFFGGNVTVNHGGNTSANVNTIIARNAGSTATFNGVVTLRCTNANATSGIVIGNDGTATFNNNIIVSSTAGRGILLSGNGGPVTLANGFTITDEGAGKFTAGTLTLQNFTQLGTTPQALTLTGSANLTIGLSSVFNGNVNFKAPALVLSGATYNGTTIFEKTGATNDDSQGNNIFNGVTTLNNSGSGYLRSPSSAANLDRFNNALNLNNSGAGTIRVADLGTGNTFAGNIVMTSTFGGGIFFGNGGGSSSLASGQTISVGGAGYAFGELRLFRFTQVGGTPQSIILPSSPSSTALLTSGPGTTFNGNVVLQAPGMAMNGTTFNGTAYLEKTGSTTENGTGNNIFNAPSEIVVSGTGNFTFANTAIDQFNADVILRSRGTGSALRMSHTAAGSLYNGNISVSSTSGSGVLFGNNGGSSTLATSKTIALDAAGFSIGTLQLRAFTQVGSTAQALTLTGTALLISGPSSTFNADVNFVAPQVQLQGATYAGTTYIEKNGTTANVSSGSNVFNGTTTIVNSANGDFTLANTTGDNFNGDITFTRTGSGLLQPAYNSTSFFRSNVTVNAAAGITFGANNGFAEFSGGNAQSISVVGGSAAPTFQRMTMNKTVGTSVTLNTGITISGNLAMTSGVINSSSTALPSFPVAATVSGANSNSYVNGPVRKTGNVAFSFPIGKNGFYRPMAISARVGTPNVITQIFTAEYFNTPQPFGGKTTWDPSFYTVSGCEYWNITRANGLSNVYVTLTWNENACGGPVYVSTPATLRVARWSGSAWQNYGNDGTASGGATGSVTASVLLGGSADGPLTLASVSPTNPLPIELERFFAQDGGATATLNWTTVTEKNNDFFTLERSQNGLDFTFMTKVKGAGNSSTRKTYSFIDEEPYDGLSYYRLIQTDYDGKSKSWITSLQRKGEDAEFTVYPNAGGNETIYFSQRANVTFFNSLNQVVMQADGVKDFDATPLPAGIYILRNQKGQVTRFVKK</sequence>
<evidence type="ECO:0000313" key="2">
    <source>
        <dbReference type="EMBL" id="MBL0745053.1"/>
    </source>
</evidence>
<keyword evidence="3" id="KW-1185">Reference proteome</keyword>
<dbReference type="RefSeq" id="WP_202015236.1">
    <property type="nucleotide sequence ID" value="NZ_JAERRB010000014.1"/>
</dbReference>
<gene>
    <name evidence="2" type="ORF">JI741_27740</name>
</gene>
<evidence type="ECO:0000256" key="1">
    <source>
        <dbReference type="SAM" id="SignalP"/>
    </source>
</evidence>